<protein>
    <recommendedName>
        <fullName evidence="4">ABC transporter permease</fullName>
    </recommendedName>
</protein>
<comment type="caution">
    <text evidence="2">The sequence shown here is derived from an EMBL/GenBank/DDBJ whole genome shotgun (WGS) entry which is preliminary data.</text>
</comment>
<gene>
    <name evidence="2" type="ORF">FYJ45_22995</name>
</gene>
<sequence length="217" mass="24123">MRCDACWADGHNVSDYILVAADDVVEQMEVYYTELASMIPGTLSDEQIGAIYTSHKDYSDIIASGTDTMTLTITDTLISQELLAEGKWGYTSISLPMVYIGLVYLCVALTILSVQQLSDSGKYRYHCQLLSSLGLRRKQINRTLLKQMSWFYLCPILPAVLISGMAVIIISGKFVNATGVSGSAFTYFGTSFLIFVGIYLLYFIAAYVGFVRDVWKE</sequence>
<keyword evidence="1" id="KW-0472">Membrane</keyword>
<dbReference type="RefSeq" id="WP_276892968.1">
    <property type="nucleotide sequence ID" value="NZ_JAXDZL010000170.1"/>
</dbReference>
<dbReference type="InterPro" id="IPR052536">
    <property type="entry name" value="ABC-4_Integral_Memb_Prot"/>
</dbReference>
<dbReference type="PANTHER" id="PTHR46795:SF3">
    <property type="entry name" value="ABC TRANSPORTER PERMEASE"/>
    <property type="match status" value="1"/>
</dbReference>
<keyword evidence="1" id="KW-1133">Transmembrane helix</keyword>
<accession>A0A6N7W703</accession>
<evidence type="ECO:0000313" key="2">
    <source>
        <dbReference type="EMBL" id="MSS91009.1"/>
    </source>
</evidence>
<dbReference type="PANTHER" id="PTHR46795">
    <property type="entry name" value="ABC TRANSPORTER PERMEASE-RELATED-RELATED"/>
    <property type="match status" value="1"/>
</dbReference>
<evidence type="ECO:0000256" key="1">
    <source>
        <dbReference type="SAM" id="Phobius"/>
    </source>
</evidence>
<dbReference type="Proteomes" id="UP000436047">
    <property type="component" value="Unassembled WGS sequence"/>
</dbReference>
<name>A0A6N7W703_9FIRM</name>
<feature type="transmembrane region" description="Helical" evidence="1">
    <location>
        <begin position="150"/>
        <end position="172"/>
    </location>
</feature>
<feature type="transmembrane region" description="Helical" evidence="1">
    <location>
        <begin position="93"/>
        <end position="114"/>
    </location>
</feature>
<organism evidence="2 3">
    <name type="scientific">Eisenbergiella porci</name>
    <dbReference type="NCBI Taxonomy" id="2652274"/>
    <lineage>
        <taxon>Bacteria</taxon>
        <taxon>Bacillati</taxon>
        <taxon>Bacillota</taxon>
        <taxon>Clostridia</taxon>
        <taxon>Lachnospirales</taxon>
        <taxon>Lachnospiraceae</taxon>
        <taxon>Eisenbergiella</taxon>
    </lineage>
</organism>
<evidence type="ECO:0008006" key="4">
    <source>
        <dbReference type="Google" id="ProtNLM"/>
    </source>
</evidence>
<keyword evidence="1" id="KW-0812">Transmembrane</keyword>
<proteinExistence type="predicted"/>
<keyword evidence="3" id="KW-1185">Reference proteome</keyword>
<dbReference type="AlphaFoldDB" id="A0A6N7W703"/>
<evidence type="ECO:0000313" key="3">
    <source>
        <dbReference type="Proteomes" id="UP000436047"/>
    </source>
</evidence>
<feature type="transmembrane region" description="Helical" evidence="1">
    <location>
        <begin position="184"/>
        <end position="210"/>
    </location>
</feature>
<reference evidence="2 3" key="1">
    <citation type="submission" date="2019-08" db="EMBL/GenBank/DDBJ databases">
        <title>In-depth cultivation of the pig gut microbiome towards novel bacterial diversity and tailored functional studies.</title>
        <authorList>
            <person name="Wylensek D."/>
            <person name="Hitch T.C.A."/>
            <person name="Clavel T."/>
        </authorList>
    </citation>
    <scope>NUCLEOTIDE SEQUENCE [LARGE SCALE GENOMIC DNA]</scope>
    <source>
        <strain evidence="2 3">WCA-389-WT-23B</strain>
    </source>
</reference>
<dbReference type="EMBL" id="VUMI01000053">
    <property type="protein sequence ID" value="MSS91009.1"/>
    <property type="molecule type" value="Genomic_DNA"/>
</dbReference>